<protein>
    <submittedName>
        <fullName evidence="1">Uncharacterized protein</fullName>
    </submittedName>
</protein>
<keyword evidence="2" id="KW-1185">Reference proteome</keyword>
<organism evidence="1 2">
    <name type="scientific">Lipomyces orientalis</name>
    <dbReference type="NCBI Taxonomy" id="1233043"/>
    <lineage>
        <taxon>Eukaryota</taxon>
        <taxon>Fungi</taxon>
        <taxon>Dikarya</taxon>
        <taxon>Ascomycota</taxon>
        <taxon>Saccharomycotina</taxon>
        <taxon>Lipomycetes</taxon>
        <taxon>Lipomycetales</taxon>
        <taxon>Lipomycetaceae</taxon>
        <taxon>Lipomyces</taxon>
    </lineage>
</organism>
<evidence type="ECO:0000313" key="1">
    <source>
        <dbReference type="EMBL" id="KAK9322119.1"/>
    </source>
</evidence>
<dbReference type="Proteomes" id="UP001489719">
    <property type="component" value="Unassembled WGS sequence"/>
</dbReference>
<name>A0ACC3TLV6_9ASCO</name>
<proteinExistence type="predicted"/>
<reference evidence="2" key="1">
    <citation type="journal article" date="2024" name="Front. Bioeng. Biotechnol.">
        <title>Genome-scale model development and genomic sequencing of the oleaginous clade Lipomyces.</title>
        <authorList>
            <person name="Czajka J.J."/>
            <person name="Han Y."/>
            <person name="Kim J."/>
            <person name="Mondo S.J."/>
            <person name="Hofstad B.A."/>
            <person name="Robles A."/>
            <person name="Haridas S."/>
            <person name="Riley R."/>
            <person name="LaButti K."/>
            <person name="Pangilinan J."/>
            <person name="Andreopoulos W."/>
            <person name="Lipzen A."/>
            <person name="Yan J."/>
            <person name="Wang M."/>
            <person name="Ng V."/>
            <person name="Grigoriev I.V."/>
            <person name="Spatafora J.W."/>
            <person name="Magnuson J.K."/>
            <person name="Baker S.E."/>
            <person name="Pomraning K.R."/>
        </authorList>
    </citation>
    <scope>NUCLEOTIDE SEQUENCE [LARGE SCALE GENOMIC DNA]</scope>
    <source>
        <strain evidence="2">CBS 10300</strain>
    </source>
</reference>
<evidence type="ECO:0000313" key="2">
    <source>
        <dbReference type="Proteomes" id="UP001489719"/>
    </source>
</evidence>
<dbReference type="EMBL" id="MU970083">
    <property type="protein sequence ID" value="KAK9322119.1"/>
    <property type="molecule type" value="Genomic_DNA"/>
</dbReference>
<sequence>MSDVRDFASAQAQALNDMPDHVESASAASLRKRKSKPPTLSKNGVRMGRPPGTKNKPNPNGPKVGRPSLSTIFMRQQISVTGSSTAADSADGVRQSGIVCSSTDAVVSRDQPSKDPGAINVAITDEMRDRLGLLPFDPDLKFKHGYLAKRQKCRFAVIPIYSKEERLLFTEIIKDRPILRLDWDEIAKLWNPFADGKIIFYKLPEHLDSYFRLLRESALMFAANYPPESVNVDSLASFGKQLALGDMASMILALAVTAAYMSGSGVTMESLVTARSAVTIASLEGMVASLDAELQRHVDAQDSLLDPVSGCKKRGRKPGTKNIKPRKVESLPEECDRPDVLGHKSYLVGFEGSDEGDMEIDGGLCDDRQNPEQLHGAPSDVYLSHALSGSFEPVTSYYSAISSSGDPDSALAASSTGSSSSSSLRQSSATGANVASVSAASQSLSPFSSTLATMAGEEYAHDSRSLFAAVSAATSMNTADEVNNRGQSQQHFPIYYY</sequence>
<accession>A0ACC3TLV6</accession>
<gene>
    <name evidence="1" type="ORF">V1517DRAFT_324401</name>
</gene>
<comment type="caution">
    <text evidence="1">The sequence shown here is derived from an EMBL/GenBank/DDBJ whole genome shotgun (WGS) entry which is preliminary data.</text>
</comment>